<evidence type="ECO:0000256" key="5">
    <source>
        <dbReference type="ARBA" id="ARBA00022989"/>
    </source>
</evidence>
<feature type="transmembrane region" description="Helical" evidence="7">
    <location>
        <begin position="102"/>
        <end position="125"/>
    </location>
</feature>
<keyword evidence="8" id="KW-0969">Cilium</keyword>
<feature type="transmembrane region" description="Helical" evidence="7">
    <location>
        <begin position="61"/>
        <end position="82"/>
    </location>
</feature>
<dbReference type="EMBL" id="CM001487">
    <property type="protein sequence ID" value="EIM56521.1"/>
    <property type="molecule type" value="Genomic_DNA"/>
</dbReference>
<keyword evidence="8" id="KW-0282">Flagellum</keyword>
<evidence type="ECO:0000256" key="7">
    <source>
        <dbReference type="SAM" id="Phobius"/>
    </source>
</evidence>
<evidence type="ECO:0000313" key="9">
    <source>
        <dbReference type="Proteomes" id="UP000005753"/>
    </source>
</evidence>
<comment type="subcellular location">
    <subcellularLocation>
        <location evidence="1">Cell membrane</location>
        <topology evidence="1">Multi-pass membrane protein</topology>
    </subcellularLocation>
</comment>
<reference evidence="8 9" key="1">
    <citation type="submission" date="2010-08" db="EMBL/GenBank/DDBJ databases">
        <authorList>
            <consortium name="US DOE Joint Genome Institute (JGI-PGF)"/>
            <person name="Lucas S."/>
            <person name="Copeland A."/>
            <person name="Lapidus A."/>
            <person name="Cheng J.-F."/>
            <person name="Bruce D."/>
            <person name="Goodwin L."/>
            <person name="Pitluck S."/>
            <person name="Land M.L."/>
            <person name="Hauser L."/>
            <person name="Chang Y.-J."/>
            <person name="Anderson I.J."/>
            <person name="Johnson E."/>
            <person name="Mulhopadhyay B."/>
            <person name="Kyrpides N."/>
            <person name="Woyke T.J."/>
        </authorList>
    </citation>
    <scope>NUCLEOTIDE SEQUENCE [LARGE SCALE GENOMIC DNA]</scope>
    <source>
        <strain evidence="8 9">6</strain>
    </source>
</reference>
<protein>
    <submittedName>
        <fullName evidence="8">Flagellar biosynthesis pathway, component FlhA</fullName>
    </submittedName>
</protein>
<dbReference type="InterPro" id="IPR042193">
    <property type="entry name" value="FHIPEP_3"/>
</dbReference>
<accession>I5ARU8</accession>
<reference evidence="8 9" key="2">
    <citation type="submission" date="2012-02" db="EMBL/GenBank/DDBJ databases">
        <title>Improved High-Quality Draft sequence of Eubacterium cellulosolvens 6.</title>
        <authorList>
            <consortium name="US DOE Joint Genome Institute"/>
            <person name="Lucas S."/>
            <person name="Han J."/>
            <person name="Lapidus A."/>
            <person name="Cheng J.-F."/>
            <person name="Goodwin L."/>
            <person name="Pitluck S."/>
            <person name="Peters L."/>
            <person name="Mikhailova N."/>
            <person name="Gu W."/>
            <person name="Detter J.C."/>
            <person name="Han C."/>
            <person name="Tapia R."/>
            <person name="Land M."/>
            <person name="Hauser L."/>
            <person name="Kyrpides N."/>
            <person name="Ivanova N."/>
            <person name="Pagani I."/>
            <person name="Johnson E."/>
            <person name="Mukhopadhyay B."/>
            <person name="Anderson I."/>
            <person name="Woyke T."/>
        </authorList>
    </citation>
    <scope>NUCLEOTIDE SEQUENCE [LARGE SCALE GENOMIC DNA]</scope>
    <source>
        <strain evidence="8 9">6</strain>
    </source>
</reference>
<keyword evidence="9" id="KW-1185">Reference proteome</keyword>
<dbReference type="Proteomes" id="UP000005753">
    <property type="component" value="Chromosome"/>
</dbReference>
<gene>
    <name evidence="8" type="ORF">EubceDRAFT1_0682</name>
</gene>
<keyword evidence="5 7" id="KW-1133">Transmembrane helix</keyword>
<dbReference type="OrthoDB" id="9759185at2"/>
<evidence type="ECO:0000256" key="4">
    <source>
        <dbReference type="ARBA" id="ARBA00022692"/>
    </source>
</evidence>
<evidence type="ECO:0000256" key="2">
    <source>
        <dbReference type="ARBA" id="ARBA00008835"/>
    </source>
</evidence>
<dbReference type="Pfam" id="PF00771">
    <property type="entry name" value="FHIPEP"/>
    <property type="match status" value="1"/>
</dbReference>
<dbReference type="PIRSF" id="PIRSF005419">
    <property type="entry name" value="FlhA"/>
    <property type="match status" value="1"/>
</dbReference>
<dbReference type="PANTHER" id="PTHR30161">
    <property type="entry name" value="FLAGELLAR EXPORT PROTEIN, MEMBRANE FLHA SUBUNIT-RELATED"/>
    <property type="match status" value="1"/>
</dbReference>
<dbReference type="Gene3D" id="1.10.8.540">
    <property type="entry name" value="FHIPEP family, domain 3"/>
    <property type="match status" value="1"/>
</dbReference>
<name>I5ARU8_EUBC6</name>
<comment type="similarity">
    <text evidence="2">Belongs to the FHIPEP (flagella/HR/invasion proteins export pore) family.</text>
</comment>
<dbReference type="GO" id="GO:0005886">
    <property type="term" value="C:plasma membrane"/>
    <property type="evidence" value="ECO:0007669"/>
    <property type="project" value="UniProtKB-SubCell"/>
</dbReference>
<evidence type="ECO:0000256" key="6">
    <source>
        <dbReference type="ARBA" id="ARBA00023136"/>
    </source>
</evidence>
<dbReference type="Gene3D" id="3.40.50.12790">
    <property type="entry name" value="FHIPEP family, domain 4"/>
    <property type="match status" value="1"/>
</dbReference>
<sequence length="726" mass="78764">MAKIVKQLLSNSVTLMVLVIVLMMIIPIPPSMIDIFILINMALSMMIMIITMSIHEPLEFSIFPTLLLVTTLLRLGVNVSTTRNILSNGGGSGMVIKAFGDFVLQGNVVVGMIIYIIIVLMNFLVINKGAERVAEVAARFNLDAMPGKQMAIDSDMSTGLIDEKEAAIRRSKVQREADFYGSMDGATKIVKGDATMSLITTAINLVGGIIIGMVQGGGDLATVAATYSIATVGDGLVGQIPSLLISTSTGMIVTRAVAEGSLNEDISREFLAQPKAFTIAGIVITALIIVPGMPVFYLIMVGGILVAIGLFLTKKMGEQPEIGRSMEVFGNGPAVAAAAAGAGGVGEVIPPTAAPPEESVVSEEDYFKDVSNVYKLLAVEPIELDFGYSLIPLADESIGGRLISRIVIFRRQYAQDMGFVVPSIRLRDSSSLGTNEYMIKIKGEEVARGEILTDYFLALEADSVNQQIDGIDTIEPAYGIPSKWIRPENREKAELYGYTVIDPLSVMVSHLSEVIKSHAYELVTRQEVVRLVENLKETAPELVEEVIGNVISYNLLQRVLTQLLSEGIAIKDLETIVETMASAIAENGMQIRDVDSITEQVRVALKRTITRMYCEDGNMRVITLDADLERTMVDSLAKGENGYYLALSPDILQSVVRQVSDETRKFTGLDQAPVILTSQVMRVHFYHMIGQFYPNVRVLSFNEVANNVQIQSIGSLKLETGGMAAS</sequence>
<dbReference type="InterPro" id="IPR001712">
    <property type="entry name" value="T3SS_FHIPEP"/>
</dbReference>
<organism evidence="8 9">
    <name type="scientific">Eubacterium cellulosolvens (strain ATCC 43171 / JCM 9499 / 6)</name>
    <name type="common">Cillobacterium cellulosolvens</name>
    <dbReference type="NCBI Taxonomy" id="633697"/>
    <lineage>
        <taxon>Bacteria</taxon>
        <taxon>Bacillati</taxon>
        <taxon>Bacillota</taxon>
        <taxon>Clostridia</taxon>
        <taxon>Eubacteriales</taxon>
        <taxon>Eubacteriaceae</taxon>
        <taxon>Eubacterium</taxon>
    </lineage>
</organism>
<evidence type="ECO:0000313" key="8">
    <source>
        <dbReference type="EMBL" id="EIM56521.1"/>
    </source>
</evidence>
<dbReference type="GO" id="GO:0044780">
    <property type="term" value="P:bacterial-type flagellum assembly"/>
    <property type="evidence" value="ECO:0007669"/>
    <property type="project" value="TreeGrafter"/>
</dbReference>
<keyword evidence="3" id="KW-1003">Cell membrane</keyword>
<feature type="transmembrane region" description="Helical" evidence="7">
    <location>
        <begin position="198"/>
        <end position="216"/>
    </location>
</feature>
<dbReference type="eggNOG" id="COG1298">
    <property type="taxonomic scope" value="Bacteria"/>
</dbReference>
<keyword evidence="6 7" id="KW-0472">Membrane</keyword>
<dbReference type="GO" id="GO:0009306">
    <property type="term" value="P:protein secretion"/>
    <property type="evidence" value="ECO:0007669"/>
    <property type="project" value="InterPro"/>
</dbReference>
<dbReference type="PANTHER" id="PTHR30161:SF1">
    <property type="entry name" value="FLAGELLAR BIOSYNTHESIS PROTEIN FLHA-RELATED"/>
    <property type="match status" value="1"/>
</dbReference>
<keyword evidence="8" id="KW-0966">Cell projection</keyword>
<dbReference type="HOGENOM" id="CLU_015346_3_0_9"/>
<dbReference type="InterPro" id="IPR042196">
    <property type="entry name" value="FHIPEP_4"/>
</dbReference>
<dbReference type="PRINTS" id="PR00949">
    <property type="entry name" value="TYPE3IMAPROT"/>
</dbReference>
<dbReference type="Gene3D" id="3.40.30.60">
    <property type="entry name" value="FHIPEP family, domain 1"/>
    <property type="match status" value="1"/>
</dbReference>
<dbReference type="STRING" id="633697.EubceDRAFT1_0682"/>
<feature type="transmembrane region" description="Helical" evidence="7">
    <location>
        <begin position="12"/>
        <end position="29"/>
    </location>
</feature>
<dbReference type="AlphaFoldDB" id="I5ARU8"/>
<feature type="transmembrane region" description="Helical" evidence="7">
    <location>
        <begin position="35"/>
        <end position="54"/>
    </location>
</feature>
<evidence type="ECO:0000256" key="3">
    <source>
        <dbReference type="ARBA" id="ARBA00022475"/>
    </source>
</evidence>
<dbReference type="InterPro" id="IPR042194">
    <property type="entry name" value="FHIPEP_1"/>
</dbReference>
<keyword evidence="4 7" id="KW-0812">Transmembrane</keyword>
<evidence type="ECO:0000256" key="1">
    <source>
        <dbReference type="ARBA" id="ARBA00004651"/>
    </source>
</evidence>
<feature type="transmembrane region" description="Helical" evidence="7">
    <location>
        <begin position="236"/>
        <end position="258"/>
    </location>
</feature>
<proteinExistence type="inferred from homology"/>